<dbReference type="Proteomes" id="UP001056778">
    <property type="component" value="Chromosome 4"/>
</dbReference>
<evidence type="ECO:0000313" key="1">
    <source>
        <dbReference type="EMBL" id="KAI4462397.1"/>
    </source>
</evidence>
<organism evidence="1 2">
    <name type="scientific">Holotrichia oblita</name>
    <name type="common">Chafer beetle</name>
    <dbReference type="NCBI Taxonomy" id="644536"/>
    <lineage>
        <taxon>Eukaryota</taxon>
        <taxon>Metazoa</taxon>
        <taxon>Ecdysozoa</taxon>
        <taxon>Arthropoda</taxon>
        <taxon>Hexapoda</taxon>
        <taxon>Insecta</taxon>
        <taxon>Pterygota</taxon>
        <taxon>Neoptera</taxon>
        <taxon>Endopterygota</taxon>
        <taxon>Coleoptera</taxon>
        <taxon>Polyphaga</taxon>
        <taxon>Scarabaeiformia</taxon>
        <taxon>Scarabaeidae</taxon>
        <taxon>Melolonthinae</taxon>
        <taxon>Holotrichia</taxon>
    </lineage>
</organism>
<name>A0ACB9T6G1_HOLOL</name>
<accession>A0ACB9T6G1</accession>
<sequence length="287" mass="32258">MKSSLVNFLCVILLASGANCCEISSFSNVSVTVVGVLGIDKVSGCLEPIGLLEKVSFVQIINQSVPVLYRGAVKDLPNLADLILENSGVSSLEPGAFRNLTRLRLLRLQDNKIQEIKEGVFNGLPVSEISLKNNNISHIDAQAFDNLTKLQIISLDKNRLTTWDSNWFMHCSEIKELSFKHNFIRNIPERAFRNIRGVHHVNGKTIFTNIHLDNNEIENIDPNALLGLRNLGWLILSRNNLKQIPETLLDPIEQIDWLKLNFNMLTCVPDKVLNKVPNLNNYLEGNP</sequence>
<reference evidence="1" key="1">
    <citation type="submission" date="2022-04" db="EMBL/GenBank/DDBJ databases">
        <title>Chromosome-scale genome assembly of Holotrichia oblita Faldermann.</title>
        <authorList>
            <person name="Rongchong L."/>
        </authorList>
    </citation>
    <scope>NUCLEOTIDE SEQUENCE</scope>
    <source>
        <strain evidence="1">81SQS9</strain>
    </source>
</reference>
<evidence type="ECO:0000313" key="2">
    <source>
        <dbReference type="Proteomes" id="UP001056778"/>
    </source>
</evidence>
<comment type="caution">
    <text evidence="1">The sequence shown here is derived from an EMBL/GenBank/DDBJ whole genome shotgun (WGS) entry which is preliminary data.</text>
</comment>
<proteinExistence type="predicted"/>
<dbReference type="EMBL" id="CM043018">
    <property type="protein sequence ID" value="KAI4462397.1"/>
    <property type="molecule type" value="Genomic_DNA"/>
</dbReference>
<keyword evidence="2" id="KW-1185">Reference proteome</keyword>
<gene>
    <name evidence="1" type="ORF">MML48_4g00020140</name>
</gene>
<protein>
    <submittedName>
        <fullName evidence="1">Ig(Immunoglobulin) and lrr(Leucine rich repeat) domain</fullName>
    </submittedName>
</protein>